<feature type="region of interest" description="Disordered" evidence="1">
    <location>
        <begin position="38"/>
        <end position="94"/>
    </location>
</feature>
<organism evidence="2 3">
    <name type="scientific">Modicella reniformis</name>
    <dbReference type="NCBI Taxonomy" id="1440133"/>
    <lineage>
        <taxon>Eukaryota</taxon>
        <taxon>Fungi</taxon>
        <taxon>Fungi incertae sedis</taxon>
        <taxon>Mucoromycota</taxon>
        <taxon>Mortierellomycotina</taxon>
        <taxon>Mortierellomycetes</taxon>
        <taxon>Mortierellales</taxon>
        <taxon>Mortierellaceae</taxon>
        <taxon>Modicella</taxon>
    </lineage>
</organism>
<name>A0A9P6JHD1_9FUNG</name>
<keyword evidence="3" id="KW-1185">Reference proteome</keyword>
<feature type="compositionally biased region" description="Acidic residues" evidence="1">
    <location>
        <begin position="49"/>
        <end position="62"/>
    </location>
</feature>
<evidence type="ECO:0000313" key="3">
    <source>
        <dbReference type="Proteomes" id="UP000749646"/>
    </source>
</evidence>
<gene>
    <name evidence="2" type="ORF">BGZ65_006511</name>
</gene>
<reference evidence="2" key="1">
    <citation type="journal article" date="2020" name="Fungal Divers.">
        <title>Resolving the Mortierellaceae phylogeny through synthesis of multi-gene phylogenetics and phylogenomics.</title>
        <authorList>
            <person name="Vandepol N."/>
            <person name="Liber J."/>
            <person name="Desiro A."/>
            <person name="Na H."/>
            <person name="Kennedy M."/>
            <person name="Barry K."/>
            <person name="Grigoriev I.V."/>
            <person name="Miller A.N."/>
            <person name="O'Donnell K."/>
            <person name="Stajich J.E."/>
            <person name="Bonito G."/>
        </authorList>
    </citation>
    <scope>NUCLEOTIDE SEQUENCE</scope>
    <source>
        <strain evidence="2">MES-2147</strain>
    </source>
</reference>
<feature type="compositionally biased region" description="Acidic residues" evidence="1">
    <location>
        <begin position="85"/>
        <end position="94"/>
    </location>
</feature>
<comment type="caution">
    <text evidence="2">The sequence shown here is derived from an EMBL/GenBank/DDBJ whole genome shotgun (WGS) entry which is preliminary data.</text>
</comment>
<sequence>MPQEQDHLVIDYTEERTYEEFSNTEDGDYERVNQVLAGERTATLVEPVAEGDEDDTETDEDLPTGTAAQGSKDYASDNGAASSGDDTDTDGDAY</sequence>
<evidence type="ECO:0000313" key="2">
    <source>
        <dbReference type="EMBL" id="KAF9979474.1"/>
    </source>
</evidence>
<protein>
    <submittedName>
        <fullName evidence="2">Uncharacterized protein</fullName>
    </submittedName>
</protein>
<dbReference type="EMBL" id="JAAAHW010004047">
    <property type="protein sequence ID" value="KAF9979474.1"/>
    <property type="molecule type" value="Genomic_DNA"/>
</dbReference>
<dbReference type="Proteomes" id="UP000749646">
    <property type="component" value="Unassembled WGS sequence"/>
</dbReference>
<accession>A0A9P6JHD1</accession>
<proteinExistence type="predicted"/>
<dbReference type="AlphaFoldDB" id="A0A9P6JHD1"/>
<evidence type="ECO:0000256" key="1">
    <source>
        <dbReference type="SAM" id="MobiDB-lite"/>
    </source>
</evidence>